<dbReference type="PROSITE" id="PS51186">
    <property type="entry name" value="GNAT"/>
    <property type="match status" value="1"/>
</dbReference>
<dbReference type="SUPFAM" id="SSF55729">
    <property type="entry name" value="Acyl-CoA N-acyltransferases (Nat)"/>
    <property type="match status" value="2"/>
</dbReference>
<reference evidence="3" key="1">
    <citation type="submission" date="2019-09" db="EMBL/GenBank/DDBJ databases">
        <title>Antimicrobial potential of Antarctic Bacteria.</title>
        <authorList>
            <person name="Benaud N."/>
            <person name="Edwards R.J."/>
            <person name="Ferrari B.C."/>
        </authorList>
    </citation>
    <scope>NUCLEOTIDE SEQUENCE [LARGE SCALE GENOMIC DNA]</scope>
    <source>
        <strain evidence="3">INR9</strain>
    </source>
</reference>
<name>A0A7G6YGD3_9MICO</name>
<dbReference type="GO" id="GO:0016747">
    <property type="term" value="F:acyltransferase activity, transferring groups other than amino-acyl groups"/>
    <property type="evidence" value="ECO:0007669"/>
    <property type="project" value="InterPro"/>
</dbReference>
<proteinExistence type="predicted"/>
<protein>
    <submittedName>
        <fullName evidence="2">GNAT family N-acetyltransferase</fullName>
    </submittedName>
</protein>
<dbReference type="Pfam" id="PF00583">
    <property type="entry name" value="Acetyltransf_1"/>
    <property type="match status" value="1"/>
</dbReference>
<sequence>MCAETTCNASICTRHLRADLHDRNQTVRCSSQRSEPGLVWAVGRILTIRRQREAAVRIERLSPPPALGTAESLLFEELVGVLNGISVALWRADDFVETAEEALAAFRAQDYQEKIVLVAIEDGVVVGRVQADFPLDEEAETMSLLVDVAPAARGRGIGSALLAAGEELAAEGGRRVVSAYTEHPAATLGDSVSVIRARAGSAGLPAESRDVRFALRHGYRLGQVERSSELLLPLPRAREAGLASTAASATGYRAVSWLGHAPDELLEPFAALKARMSTDIPQSGIAVDREEWTGERVRAQERELAERGEPLLVTAAEHIATGELAAYTEIAVPADGDKAEQYDTLVALPHRGHRLGTLVKLQNIHELAHHAPHIHRLLTWNADENAPMLAINRAFGFQLHALTGHWQKTLG</sequence>
<dbReference type="EMBL" id="CP043641">
    <property type="protein sequence ID" value="QNE37548.1"/>
    <property type="molecule type" value="Genomic_DNA"/>
</dbReference>
<dbReference type="AlphaFoldDB" id="A0A7G6YGD3"/>
<dbReference type="Gene3D" id="3.40.630.30">
    <property type="match status" value="1"/>
</dbReference>
<evidence type="ECO:0000313" key="3">
    <source>
        <dbReference type="Proteomes" id="UP000515511"/>
    </source>
</evidence>
<dbReference type="InterPro" id="IPR000182">
    <property type="entry name" value="GNAT_dom"/>
</dbReference>
<keyword evidence="2" id="KW-0808">Transferase</keyword>
<evidence type="ECO:0000259" key="1">
    <source>
        <dbReference type="PROSITE" id="PS51186"/>
    </source>
</evidence>
<gene>
    <name evidence="2" type="ORF">F1C12_04765</name>
</gene>
<accession>A0A7G6YGD3</accession>
<dbReference type="Proteomes" id="UP000515511">
    <property type="component" value="Chromosome"/>
</dbReference>
<organism evidence="2 3">
    <name type="scientific">Leifsonia shinshuensis</name>
    <dbReference type="NCBI Taxonomy" id="150026"/>
    <lineage>
        <taxon>Bacteria</taxon>
        <taxon>Bacillati</taxon>
        <taxon>Actinomycetota</taxon>
        <taxon>Actinomycetes</taxon>
        <taxon>Micrococcales</taxon>
        <taxon>Microbacteriaceae</taxon>
        <taxon>Leifsonia</taxon>
    </lineage>
</organism>
<dbReference type="KEGG" id="lse:F1C12_04765"/>
<dbReference type="InterPro" id="IPR016181">
    <property type="entry name" value="Acyl_CoA_acyltransferase"/>
</dbReference>
<dbReference type="CDD" id="cd04301">
    <property type="entry name" value="NAT_SF"/>
    <property type="match status" value="1"/>
</dbReference>
<evidence type="ECO:0000313" key="2">
    <source>
        <dbReference type="EMBL" id="QNE37548.1"/>
    </source>
</evidence>
<feature type="domain" description="N-acetyltransferase" evidence="1">
    <location>
        <begin position="73"/>
        <end position="237"/>
    </location>
</feature>